<name>A0A5C8PGF8_9HYPH</name>
<feature type="chain" id="PRO_5022960021" evidence="3">
    <location>
        <begin position="21"/>
        <end position="122"/>
    </location>
</feature>
<dbReference type="PANTHER" id="PTHR37423">
    <property type="entry name" value="SOLUBLE LYTIC MUREIN TRANSGLYCOSYLASE-RELATED"/>
    <property type="match status" value="1"/>
</dbReference>
<dbReference type="InterPro" id="IPR008258">
    <property type="entry name" value="Transglycosylase_SLT_dom_1"/>
</dbReference>
<dbReference type="Proteomes" id="UP000321638">
    <property type="component" value="Unassembled WGS sequence"/>
</dbReference>
<dbReference type="SUPFAM" id="SSF53955">
    <property type="entry name" value="Lysozyme-like"/>
    <property type="match status" value="1"/>
</dbReference>
<feature type="signal peptide" evidence="3">
    <location>
        <begin position="1"/>
        <end position="20"/>
    </location>
</feature>
<evidence type="ECO:0000259" key="4">
    <source>
        <dbReference type="Pfam" id="PF01464"/>
    </source>
</evidence>
<evidence type="ECO:0000313" key="5">
    <source>
        <dbReference type="EMBL" id="TXL72862.1"/>
    </source>
</evidence>
<gene>
    <name evidence="5" type="ORF">FHP25_23960</name>
</gene>
<keyword evidence="3" id="KW-0732">Signal</keyword>
<evidence type="ECO:0000256" key="3">
    <source>
        <dbReference type="SAM" id="SignalP"/>
    </source>
</evidence>
<comment type="caution">
    <text evidence="5">The sequence shown here is derived from an EMBL/GenBank/DDBJ whole genome shotgun (WGS) entry which is preliminary data.</text>
</comment>
<dbReference type="AlphaFoldDB" id="A0A5C8PGF8"/>
<evidence type="ECO:0000256" key="2">
    <source>
        <dbReference type="ARBA" id="ARBA00009387"/>
    </source>
</evidence>
<feature type="domain" description="Transglycosylase SLT" evidence="4">
    <location>
        <begin position="28"/>
        <end position="118"/>
    </location>
</feature>
<dbReference type="EMBL" id="VDUZ01000030">
    <property type="protein sequence ID" value="TXL72862.1"/>
    <property type="molecule type" value="Genomic_DNA"/>
</dbReference>
<dbReference type="OrthoDB" id="9815002at2"/>
<dbReference type="Pfam" id="PF01464">
    <property type="entry name" value="SLT"/>
    <property type="match status" value="1"/>
</dbReference>
<accession>A0A5C8PGF8</accession>
<sequence length="122" mass="12762">MLTAAITASLLIPAAASAQAPTAGLNELIAKHARANGVPEALVHRICREESRYQPRVVGGGGAMGLMQIKYTTARGLGYRGSAAGLLDPDTNLTWGVRYLAGAYRMAQGDAKVARVLYGTGY</sequence>
<keyword evidence="6" id="KW-1185">Reference proteome</keyword>
<protein>
    <submittedName>
        <fullName evidence="5">Lytic transglycosylase domain-containing protein</fullName>
    </submittedName>
</protein>
<evidence type="ECO:0000256" key="1">
    <source>
        <dbReference type="ARBA" id="ARBA00007734"/>
    </source>
</evidence>
<comment type="similarity">
    <text evidence="2">Belongs to the virb1 family.</text>
</comment>
<organism evidence="5 6">
    <name type="scientific">Vineibacter terrae</name>
    <dbReference type="NCBI Taxonomy" id="2586908"/>
    <lineage>
        <taxon>Bacteria</taxon>
        <taxon>Pseudomonadati</taxon>
        <taxon>Pseudomonadota</taxon>
        <taxon>Alphaproteobacteria</taxon>
        <taxon>Hyphomicrobiales</taxon>
        <taxon>Vineibacter</taxon>
    </lineage>
</organism>
<proteinExistence type="inferred from homology"/>
<reference evidence="5 6" key="1">
    <citation type="submission" date="2019-06" db="EMBL/GenBank/DDBJ databases">
        <title>New taxonomy in bacterial strain CC-CFT640, isolated from vineyard.</title>
        <authorList>
            <person name="Lin S.-Y."/>
            <person name="Tsai C.-F."/>
            <person name="Young C.-C."/>
        </authorList>
    </citation>
    <scope>NUCLEOTIDE SEQUENCE [LARGE SCALE GENOMIC DNA]</scope>
    <source>
        <strain evidence="5 6">CC-CFT640</strain>
    </source>
</reference>
<dbReference type="InterPro" id="IPR023346">
    <property type="entry name" value="Lysozyme-like_dom_sf"/>
</dbReference>
<comment type="similarity">
    <text evidence="1">Belongs to the transglycosylase Slt family.</text>
</comment>
<evidence type="ECO:0000313" key="6">
    <source>
        <dbReference type="Proteomes" id="UP000321638"/>
    </source>
</evidence>
<dbReference type="PANTHER" id="PTHR37423:SF2">
    <property type="entry name" value="MEMBRANE-BOUND LYTIC MUREIN TRANSGLYCOSYLASE C"/>
    <property type="match status" value="1"/>
</dbReference>
<dbReference type="Gene3D" id="1.10.530.10">
    <property type="match status" value="1"/>
</dbReference>